<dbReference type="GO" id="GO:0034040">
    <property type="term" value="F:ATPase-coupled lipid transmembrane transporter activity"/>
    <property type="evidence" value="ECO:0007669"/>
    <property type="project" value="TreeGrafter"/>
</dbReference>
<gene>
    <name evidence="14" type="ORF">BKG76_21360</name>
</gene>
<dbReference type="GO" id="GO:0045454">
    <property type="term" value="P:cell redox homeostasis"/>
    <property type="evidence" value="ECO:0007669"/>
    <property type="project" value="InterPro"/>
</dbReference>
<dbReference type="Gene3D" id="3.40.50.300">
    <property type="entry name" value="P-loop containing nucleotide triphosphate hydrolases"/>
    <property type="match status" value="1"/>
</dbReference>
<evidence type="ECO:0000256" key="10">
    <source>
        <dbReference type="ARBA" id="ARBA00023455"/>
    </source>
</evidence>
<evidence type="ECO:0000313" key="15">
    <source>
        <dbReference type="Proteomes" id="UP000179616"/>
    </source>
</evidence>
<name>A0A1S1KZI2_9MYCO</name>
<dbReference type="InterPro" id="IPR011527">
    <property type="entry name" value="ABC1_TM_dom"/>
</dbReference>
<keyword evidence="4 11" id="KW-0812">Transmembrane</keyword>
<evidence type="ECO:0000256" key="4">
    <source>
        <dbReference type="ARBA" id="ARBA00022692"/>
    </source>
</evidence>
<sequence length="550" mass="56573">MPRTTDPLRHWLVALRVRPARLTVAVAYGVLALGSALALAGLSAWLITRAWQMPPVLDLSVAVVAVRALGISRGIWRYCERLAGHDIALRGAATVRAHVYARLVGGSAGTLRKGAVLARIGADIDELAETVVRSVIPAAVAAVLGVAATVAIALISLPAAAMMAGALLIADVLAPMLAARASRARQTRGARARALHAETTVEILDHAPELRVAGLLPRQLELARRRRMEWAAAQDAAASPAAWAAAVPTLAVGAASVGGLASAVELAGHIAPTTLAILVLLPLAAFEASTALPAAAIGIARARASARHLQELVSTDIDMAVPVDVMPTAANSGASVECSELRWRTGCSVSGPLSFQLPAGARLAITGPSGIGKTSLLTTLAGLSSPASGSIGVGSNPLADLPAAELPSLIRFFAEDAHLFATTVRDNLLVARGDATDDAMMGALSAVGLVSWIESLPRGLDTVLTAGAASVSGGQRRRLLLARAILSTVPVLLLDEPTEHLDGHAAETMLRELLDANSSLLAGRTVVVATHHLPDSVTCLRIQLGDTVHV</sequence>
<keyword evidence="7" id="KW-1278">Translocase</keyword>
<dbReference type="NCBIfam" id="TIGR02868">
    <property type="entry name" value="CydC"/>
    <property type="match status" value="1"/>
</dbReference>
<comment type="caution">
    <text evidence="14">The sequence shown here is derived from an EMBL/GenBank/DDBJ whole genome shotgun (WGS) entry which is preliminary data.</text>
</comment>
<dbReference type="PANTHER" id="PTHR24221">
    <property type="entry name" value="ATP-BINDING CASSETTE SUB-FAMILY B"/>
    <property type="match status" value="1"/>
</dbReference>
<evidence type="ECO:0000256" key="1">
    <source>
        <dbReference type="ARBA" id="ARBA00004429"/>
    </source>
</evidence>
<dbReference type="PROSITE" id="PS00211">
    <property type="entry name" value="ABC_TRANSPORTER_1"/>
    <property type="match status" value="1"/>
</dbReference>
<feature type="transmembrane region" description="Helical" evidence="11">
    <location>
        <begin position="135"/>
        <end position="155"/>
    </location>
</feature>
<evidence type="ECO:0000256" key="5">
    <source>
        <dbReference type="ARBA" id="ARBA00022741"/>
    </source>
</evidence>
<accession>A0A1S1KZI2</accession>
<dbReference type="SMART" id="SM00382">
    <property type="entry name" value="AAA"/>
    <property type="match status" value="1"/>
</dbReference>
<organism evidence="14 15">
    <name type="scientific">Mycobacteroides franklinii</name>
    <dbReference type="NCBI Taxonomy" id="948102"/>
    <lineage>
        <taxon>Bacteria</taxon>
        <taxon>Bacillati</taxon>
        <taxon>Actinomycetota</taxon>
        <taxon>Actinomycetes</taxon>
        <taxon>Mycobacteriales</taxon>
        <taxon>Mycobacteriaceae</taxon>
        <taxon>Mycobacteroides</taxon>
    </lineage>
</organism>
<proteinExistence type="inferred from homology"/>
<dbReference type="GeneID" id="57169374"/>
<feature type="transmembrane region" description="Helical" evidence="11">
    <location>
        <begin position="21"/>
        <end position="47"/>
    </location>
</feature>
<keyword evidence="9 11" id="KW-0472">Membrane</keyword>
<dbReference type="InterPro" id="IPR036640">
    <property type="entry name" value="ABC1_TM_sf"/>
</dbReference>
<evidence type="ECO:0000259" key="12">
    <source>
        <dbReference type="PROSITE" id="PS50893"/>
    </source>
</evidence>
<dbReference type="InterPro" id="IPR014223">
    <property type="entry name" value="ABC_CydC/D"/>
</dbReference>
<dbReference type="OrthoDB" id="3237158at2"/>
<dbReference type="PROSITE" id="PS50929">
    <property type="entry name" value="ABC_TM1F"/>
    <property type="match status" value="1"/>
</dbReference>
<keyword evidence="3" id="KW-0997">Cell inner membrane</keyword>
<keyword evidence="8 11" id="KW-1133">Transmembrane helix</keyword>
<feature type="domain" description="ABC transmembrane type-1" evidence="13">
    <location>
        <begin position="24"/>
        <end position="301"/>
    </location>
</feature>
<dbReference type="AlphaFoldDB" id="A0A1S1KZI2"/>
<evidence type="ECO:0000256" key="7">
    <source>
        <dbReference type="ARBA" id="ARBA00022967"/>
    </source>
</evidence>
<feature type="domain" description="ABC transporter" evidence="12">
    <location>
        <begin position="320"/>
        <end position="550"/>
    </location>
</feature>
<keyword evidence="5" id="KW-0547">Nucleotide-binding</keyword>
<dbReference type="InterPro" id="IPR027417">
    <property type="entry name" value="P-loop_NTPase"/>
</dbReference>
<dbReference type="GO" id="GO:0005524">
    <property type="term" value="F:ATP binding"/>
    <property type="evidence" value="ECO:0007669"/>
    <property type="project" value="UniProtKB-KW"/>
</dbReference>
<dbReference type="InterPro" id="IPR039421">
    <property type="entry name" value="Type_1_exporter"/>
</dbReference>
<evidence type="ECO:0000256" key="3">
    <source>
        <dbReference type="ARBA" id="ARBA00022519"/>
    </source>
</evidence>
<feature type="transmembrane region" description="Helical" evidence="11">
    <location>
        <begin position="161"/>
        <end position="179"/>
    </location>
</feature>
<dbReference type="Proteomes" id="UP000179616">
    <property type="component" value="Unassembled WGS sequence"/>
</dbReference>
<evidence type="ECO:0000256" key="9">
    <source>
        <dbReference type="ARBA" id="ARBA00023136"/>
    </source>
</evidence>
<dbReference type="InterPro" id="IPR017871">
    <property type="entry name" value="ABC_transporter-like_CS"/>
</dbReference>
<dbReference type="GO" id="GO:0016887">
    <property type="term" value="F:ATP hydrolysis activity"/>
    <property type="evidence" value="ECO:0007669"/>
    <property type="project" value="InterPro"/>
</dbReference>
<comment type="subcellular location">
    <subcellularLocation>
        <location evidence="1">Cell inner membrane</location>
        <topology evidence="1">Multi-pass membrane protein</topology>
    </subcellularLocation>
</comment>
<dbReference type="SUPFAM" id="SSF52540">
    <property type="entry name" value="P-loop containing nucleoside triphosphate hydrolases"/>
    <property type="match status" value="1"/>
</dbReference>
<evidence type="ECO:0000256" key="8">
    <source>
        <dbReference type="ARBA" id="ARBA00022989"/>
    </source>
</evidence>
<evidence type="ECO:0000259" key="13">
    <source>
        <dbReference type="PROSITE" id="PS50929"/>
    </source>
</evidence>
<dbReference type="EMBL" id="MLIK01000024">
    <property type="protein sequence ID" value="OHU19047.1"/>
    <property type="molecule type" value="Genomic_DNA"/>
</dbReference>
<evidence type="ECO:0000313" key="14">
    <source>
        <dbReference type="EMBL" id="OHU19047.1"/>
    </source>
</evidence>
<comment type="similarity">
    <text evidence="10">Belongs to the ABC transporter superfamily. Siderophore-Fe(3+) uptake transporter (SIUT) (TC 3.A.1.21) family.</text>
</comment>
<protein>
    <submittedName>
        <fullName evidence="14">Thiol reductant ABC exporter subunit CydC</fullName>
    </submittedName>
</protein>
<dbReference type="InterPro" id="IPR003593">
    <property type="entry name" value="AAA+_ATPase"/>
</dbReference>
<dbReference type="PANTHER" id="PTHR24221:SF654">
    <property type="entry name" value="ATP-BINDING CASSETTE SUB-FAMILY B MEMBER 6"/>
    <property type="match status" value="1"/>
</dbReference>
<dbReference type="GO" id="GO:0034775">
    <property type="term" value="P:glutathione transmembrane transport"/>
    <property type="evidence" value="ECO:0007669"/>
    <property type="project" value="InterPro"/>
</dbReference>
<dbReference type="Pfam" id="PF00005">
    <property type="entry name" value="ABC_tran"/>
    <property type="match status" value="1"/>
</dbReference>
<keyword evidence="2" id="KW-0813">Transport</keyword>
<dbReference type="RefSeq" id="WP_070939698.1">
    <property type="nucleotide sequence ID" value="NZ_MLIK01000024.1"/>
</dbReference>
<dbReference type="PROSITE" id="PS50893">
    <property type="entry name" value="ABC_TRANSPORTER_2"/>
    <property type="match status" value="1"/>
</dbReference>
<dbReference type="GO" id="GO:0005886">
    <property type="term" value="C:plasma membrane"/>
    <property type="evidence" value="ECO:0007669"/>
    <property type="project" value="UniProtKB-SubCell"/>
</dbReference>
<keyword evidence="3" id="KW-1003">Cell membrane</keyword>
<dbReference type="Gene3D" id="1.20.1560.10">
    <property type="entry name" value="ABC transporter type 1, transmembrane domain"/>
    <property type="match status" value="1"/>
</dbReference>
<dbReference type="GO" id="GO:0140359">
    <property type="term" value="F:ABC-type transporter activity"/>
    <property type="evidence" value="ECO:0007669"/>
    <property type="project" value="InterPro"/>
</dbReference>
<evidence type="ECO:0000256" key="2">
    <source>
        <dbReference type="ARBA" id="ARBA00022448"/>
    </source>
</evidence>
<dbReference type="STRING" id="948102.BKG76_21360"/>
<dbReference type="InterPro" id="IPR003439">
    <property type="entry name" value="ABC_transporter-like_ATP-bd"/>
</dbReference>
<evidence type="ECO:0000256" key="11">
    <source>
        <dbReference type="SAM" id="Phobius"/>
    </source>
</evidence>
<dbReference type="SUPFAM" id="SSF90123">
    <property type="entry name" value="ABC transporter transmembrane region"/>
    <property type="match status" value="1"/>
</dbReference>
<reference evidence="14 15" key="1">
    <citation type="submission" date="2016-10" db="EMBL/GenBank/DDBJ databases">
        <title>Evaluation of Human, Veterinary and Environmental Mycobacterium chelonae Isolates by Core Genome Phylogenomic Analysis, Targeted Gene Comparison, and Anti-microbial Susceptibility Patterns: A Tale of Mistaken Identities.</title>
        <authorList>
            <person name="Fogelson S.B."/>
            <person name="Camus A.C."/>
            <person name="Lorenz W."/>
            <person name="Vasireddy R."/>
            <person name="Vasireddy S."/>
            <person name="Smith T."/>
            <person name="Brown-Elliott B.A."/>
            <person name="Wallace R.J.Jr."/>
            <person name="Hasan N.A."/>
            <person name="Reischl U."/>
            <person name="Sanchez S."/>
        </authorList>
    </citation>
    <scope>NUCLEOTIDE SEQUENCE [LARGE SCALE GENOMIC DNA]</scope>
    <source>
        <strain evidence="14 15">1559</strain>
    </source>
</reference>
<evidence type="ECO:0000256" key="6">
    <source>
        <dbReference type="ARBA" id="ARBA00022840"/>
    </source>
</evidence>
<keyword evidence="6" id="KW-0067">ATP-binding</keyword>